<keyword evidence="7 10" id="KW-0238">DNA-binding</keyword>
<dbReference type="InterPro" id="IPR001005">
    <property type="entry name" value="SANT/Myb"/>
</dbReference>
<evidence type="ECO:0000256" key="10">
    <source>
        <dbReference type="PIRNR" id="PIRNR038016"/>
    </source>
</evidence>
<dbReference type="SMART" id="SM00717">
    <property type="entry name" value="SANT"/>
    <property type="match status" value="1"/>
</dbReference>
<dbReference type="SUPFAM" id="SSF63600">
    <property type="entry name" value="Telomeric repeat binding factor (TRF) dimerisation domain"/>
    <property type="match status" value="1"/>
</dbReference>
<dbReference type="GO" id="GO:0003691">
    <property type="term" value="F:double-stranded telomeric DNA binding"/>
    <property type="evidence" value="ECO:0007669"/>
    <property type="project" value="UniProtKB-UniRule"/>
</dbReference>
<dbReference type="InterPro" id="IPR036507">
    <property type="entry name" value="Telomere_rpt-bd_fac_dimer_sf"/>
</dbReference>
<proteinExistence type="predicted"/>
<sequence>MSAGKEMDANGSQSFSSVSSLVTGWTLDFMFISLYRYFKEGNLDKFNEVLATFEGISQSPSVKGEQSKKLLICAFLARIMHGKQLDVQFEDEAKVMPLMSAAKVWSELRTTVVDESVYKTINNLLFVQIVAVCLEKSKRSAASSALRWFENNLECPKNVKARLLAIVTKNELQHPILKSFSYSRLLRTIESYLDEYLERNPSDYLLKMATEMAQSSQHMEGPWDSGSQDGSHLESVKNKGEKAEGEVRSKKKLLSTKISDLWEPDTCKKPTVAIKRIPQNELFQLMAVKTAGDSNLSQSQIKKRKPPQKWTAKLDKYLKNGVKRHGQGNWSRILLDYDFEGRTGVMLKDRWRVLVRAYKAS</sequence>
<dbReference type="GeneTree" id="ENSGT00940000155268"/>
<dbReference type="AlphaFoldDB" id="H2U488"/>
<dbReference type="STRING" id="31033.ENSTRUP00000031750"/>
<feature type="region of interest" description="Disordered" evidence="11">
    <location>
        <begin position="216"/>
        <end position="248"/>
    </location>
</feature>
<keyword evidence="6 10" id="KW-0779">Telomere</keyword>
<dbReference type="Gene3D" id="1.25.40.210">
    <property type="entry name" value="Telomere repeat-binding factor, dimerisation domain"/>
    <property type="match status" value="1"/>
</dbReference>
<keyword evidence="2" id="KW-0158">Chromosome</keyword>
<dbReference type="CTD" id="7013"/>
<dbReference type="InterPro" id="IPR017930">
    <property type="entry name" value="Myb_dom"/>
</dbReference>
<dbReference type="RefSeq" id="XP_003968032.1">
    <property type="nucleotide sequence ID" value="XM_003967983.3"/>
</dbReference>
<protein>
    <recommendedName>
        <fullName evidence="10">Telomeric repeat-binding factor</fullName>
    </recommendedName>
</protein>
<dbReference type="Ensembl" id="ENSTRUT00000031873.3">
    <property type="protein sequence ID" value="ENSTRUP00000031750.2"/>
    <property type="gene ID" value="ENSTRUG00000012540.3"/>
</dbReference>
<evidence type="ECO:0000313" key="14">
    <source>
        <dbReference type="Ensembl" id="ENSTRUP00000031750.2"/>
    </source>
</evidence>
<evidence type="ECO:0000256" key="8">
    <source>
        <dbReference type="ARBA" id="ARBA00023242"/>
    </source>
</evidence>
<dbReference type="CDD" id="cd11660">
    <property type="entry name" value="SANT_TRF"/>
    <property type="match status" value="1"/>
</dbReference>
<dbReference type="Pfam" id="PF08558">
    <property type="entry name" value="TRF"/>
    <property type="match status" value="1"/>
</dbReference>
<evidence type="ECO:0000256" key="9">
    <source>
        <dbReference type="ARBA" id="ARBA00023306"/>
    </source>
</evidence>
<comment type="function">
    <text evidence="10">Binds the telomeric double-stranded 5'-TTAGGG-3' repeat.</text>
</comment>
<dbReference type="InterPro" id="IPR017357">
    <property type="entry name" value="TERF1/2"/>
</dbReference>
<dbReference type="InterPro" id="IPR030657">
    <property type="entry name" value="TERF2"/>
</dbReference>
<dbReference type="InParanoid" id="H2U488"/>
<dbReference type="Proteomes" id="UP000005226">
    <property type="component" value="Chromosome 10"/>
</dbReference>
<comment type="subunit">
    <text evidence="10">Homodimer.</text>
</comment>
<feature type="domain" description="HTH myb-type" evidence="13">
    <location>
        <begin position="302"/>
        <end position="359"/>
    </location>
</feature>
<dbReference type="InterPro" id="IPR009057">
    <property type="entry name" value="Homeodomain-like_sf"/>
</dbReference>
<dbReference type="PIRSF" id="PIRSF038016">
    <property type="entry name" value="Telomere_bd-1_Pin2"/>
    <property type="match status" value="1"/>
</dbReference>
<dbReference type="OMA" id="HMENRYF"/>
<feature type="compositionally biased region" description="Basic and acidic residues" evidence="11">
    <location>
        <begin position="231"/>
        <end position="248"/>
    </location>
</feature>
<dbReference type="PROSITE" id="PS51294">
    <property type="entry name" value="HTH_MYB"/>
    <property type="match status" value="1"/>
</dbReference>
<dbReference type="PANTHER" id="PTHR46833">
    <property type="entry name" value="TELOMERIC REPEAT-BINDING FACTOR 2 TERF2"/>
    <property type="match status" value="1"/>
</dbReference>
<dbReference type="SUPFAM" id="SSF46689">
    <property type="entry name" value="Homeodomain-like"/>
    <property type="match status" value="1"/>
</dbReference>
<name>H2U488_TAKRU</name>
<dbReference type="PROSITE" id="PS50090">
    <property type="entry name" value="MYB_LIKE"/>
    <property type="match status" value="1"/>
</dbReference>
<dbReference type="GO" id="GO:0031848">
    <property type="term" value="P:protection from non-homologous end joining at telomere"/>
    <property type="evidence" value="ECO:0007669"/>
    <property type="project" value="InterPro"/>
</dbReference>
<reference evidence="14" key="3">
    <citation type="submission" date="2025-09" db="UniProtKB">
        <authorList>
            <consortium name="Ensembl"/>
        </authorList>
    </citation>
    <scope>IDENTIFICATION</scope>
</reference>
<organism evidence="14 15">
    <name type="scientific">Takifugu rubripes</name>
    <name type="common">Japanese pufferfish</name>
    <name type="synonym">Fugu rubripes</name>
    <dbReference type="NCBI Taxonomy" id="31033"/>
    <lineage>
        <taxon>Eukaryota</taxon>
        <taxon>Metazoa</taxon>
        <taxon>Chordata</taxon>
        <taxon>Craniata</taxon>
        <taxon>Vertebrata</taxon>
        <taxon>Euteleostomi</taxon>
        <taxon>Actinopterygii</taxon>
        <taxon>Neopterygii</taxon>
        <taxon>Teleostei</taxon>
        <taxon>Neoteleostei</taxon>
        <taxon>Acanthomorphata</taxon>
        <taxon>Eupercaria</taxon>
        <taxon>Tetraodontiformes</taxon>
        <taxon>Tetradontoidea</taxon>
        <taxon>Tetraodontidae</taxon>
        <taxon>Takifugu</taxon>
    </lineage>
</organism>
<dbReference type="GO" id="GO:0042803">
    <property type="term" value="F:protein homodimerization activity"/>
    <property type="evidence" value="ECO:0007669"/>
    <property type="project" value="UniProtKB-UniRule"/>
</dbReference>
<dbReference type="GO" id="GO:0000781">
    <property type="term" value="C:chromosome, telomeric region"/>
    <property type="evidence" value="ECO:0007669"/>
    <property type="project" value="UniProtKB-SubCell"/>
</dbReference>
<reference evidence="14 15" key="1">
    <citation type="journal article" date="2011" name="Genome Biol. Evol.">
        <title>Integration of the genetic map and genome assembly of fugu facilitates insights into distinct features of genome evolution in teleosts and mammals.</title>
        <authorList>
            <person name="Kai W."/>
            <person name="Kikuchi K."/>
            <person name="Tohari S."/>
            <person name="Chew A.K."/>
            <person name="Tay A."/>
            <person name="Fujiwara A."/>
            <person name="Hosoya S."/>
            <person name="Suetake H."/>
            <person name="Naruse K."/>
            <person name="Brenner S."/>
            <person name="Suzuki Y."/>
            <person name="Venkatesh B."/>
        </authorList>
    </citation>
    <scope>NUCLEOTIDE SEQUENCE [LARGE SCALE GENOMIC DNA]</scope>
</reference>
<dbReference type="Gene3D" id="1.10.10.60">
    <property type="entry name" value="Homeodomain-like"/>
    <property type="match status" value="1"/>
</dbReference>
<feature type="domain" description="Myb-like" evidence="12">
    <location>
        <begin position="302"/>
        <end position="355"/>
    </location>
</feature>
<comment type="subcellular location">
    <subcellularLocation>
        <location evidence="1">Chromosome</location>
        <location evidence="1">Telomere</location>
    </subcellularLocation>
    <subcellularLocation>
        <location evidence="10">Nucleus</location>
    </subcellularLocation>
</comment>
<keyword evidence="5" id="KW-0832">Ubl conjugation</keyword>
<evidence type="ECO:0000256" key="11">
    <source>
        <dbReference type="SAM" id="MobiDB-lite"/>
    </source>
</evidence>
<dbReference type="KEGG" id="tru:101076047"/>
<keyword evidence="4" id="KW-0597">Phosphoprotein</keyword>
<gene>
    <name evidence="14" type="primary">terf1</name>
</gene>
<evidence type="ECO:0000259" key="12">
    <source>
        <dbReference type="PROSITE" id="PS50090"/>
    </source>
</evidence>
<keyword evidence="3" id="KW-1017">Isopeptide bond</keyword>
<keyword evidence="8 10" id="KW-0539">Nucleus</keyword>
<evidence type="ECO:0000256" key="4">
    <source>
        <dbReference type="ARBA" id="ARBA00022553"/>
    </source>
</evidence>
<evidence type="ECO:0000256" key="1">
    <source>
        <dbReference type="ARBA" id="ARBA00004574"/>
    </source>
</evidence>
<evidence type="ECO:0000259" key="13">
    <source>
        <dbReference type="PROSITE" id="PS51294"/>
    </source>
</evidence>
<dbReference type="OrthoDB" id="608866at2759"/>
<dbReference type="Pfam" id="PF00249">
    <property type="entry name" value="Myb_DNA-binding"/>
    <property type="match status" value="1"/>
</dbReference>
<dbReference type="PANTHER" id="PTHR46833:SF1">
    <property type="entry name" value="TELOMERIC REPEAT-BINDING FACTOR 2"/>
    <property type="match status" value="1"/>
</dbReference>
<dbReference type="GO" id="GO:0005654">
    <property type="term" value="C:nucleoplasm"/>
    <property type="evidence" value="ECO:0007669"/>
    <property type="project" value="UniProtKB-ARBA"/>
</dbReference>
<evidence type="ECO:0000256" key="6">
    <source>
        <dbReference type="ARBA" id="ARBA00022895"/>
    </source>
</evidence>
<keyword evidence="9 10" id="KW-0131">Cell cycle</keyword>
<dbReference type="GeneID" id="101076047"/>
<evidence type="ECO:0000313" key="15">
    <source>
        <dbReference type="Proteomes" id="UP000005226"/>
    </source>
</evidence>
<evidence type="ECO:0000256" key="5">
    <source>
        <dbReference type="ARBA" id="ARBA00022843"/>
    </source>
</evidence>
<evidence type="ECO:0000256" key="7">
    <source>
        <dbReference type="ARBA" id="ARBA00023125"/>
    </source>
</evidence>
<dbReference type="InterPro" id="IPR013867">
    <property type="entry name" value="Telomere_rpt-bd_fac_dimer_dom"/>
</dbReference>
<evidence type="ECO:0000256" key="2">
    <source>
        <dbReference type="ARBA" id="ARBA00022454"/>
    </source>
</evidence>
<keyword evidence="15" id="KW-1185">Reference proteome</keyword>
<reference evidence="14" key="2">
    <citation type="submission" date="2025-08" db="UniProtKB">
        <authorList>
            <consortium name="Ensembl"/>
        </authorList>
    </citation>
    <scope>IDENTIFICATION</scope>
</reference>
<evidence type="ECO:0000256" key="3">
    <source>
        <dbReference type="ARBA" id="ARBA00022499"/>
    </source>
</evidence>
<accession>H2U488</accession>